<dbReference type="Proteomes" id="UP000003240">
    <property type="component" value="Unassembled WGS sequence"/>
</dbReference>
<dbReference type="EMBL" id="AFGF01000055">
    <property type="protein sequence ID" value="EGO64483.1"/>
    <property type="molecule type" value="Genomic_DNA"/>
</dbReference>
<dbReference type="STRING" id="1009370.ALO_07703"/>
<proteinExistence type="predicted"/>
<dbReference type="AlphaFoldDB" id="F7NHJ3"/>
<keyword evidence="2" id="KW-1185">Reference proteome</keyword>
<organism evidence="1 2">
    <name type="scientific">Acetonema longum DSM 6540</name>
    <dbReference type="NCBI Taxonomy" id="1009370"/>
    <lineage>
        <taxon>Bacteria</taxon>
        <taxon>Bacillati</taxon>
        <taxon>Bacillota</taxon>
        <taxon>Negativicutes</taxon>
        <taxon>Acetonemataceae</taxon>
        <taxon>Acetonema</taxon>
    </lineage>
</organism>
<sequence length="78" mass="8332">MRRHTHSRQNPYAVDIVLLVGTAAEAPYDPLTDLAANNSDTSASLVINARSGINNLQIFSGPTGSADFFLYAGSFKFG</sequence>
<evidence type="ECO:0000313" key="1">
    <source>
        <dbReference type="EMBL" id="EGO64483.1"/>
    </source>
</evidence>
<comment type="caution">
    <text evidence="1">The sequence shown here is derived from an EMBL/GenBank/DDBJ whole genome shotgun (WGS) entry which is preliminary data.</text>
</comment>
<gene>
    <name evidence="1" type="ORF">ALO_07703</name>
</gene>
<evidence type="ECO:0000313" key="2">
    <source>
        <dbReference type="Proteomes" id="UP000003240"/>
    </source>
</evidence>
<protein>
    <submittedName>
        <fullName evidence="1">Uncharacterized protein</fullName>
    </submittedName>
</protein>
<name>F7NHJ3_9FIRM</name>
<accession>F7NHJ3</accession>
<reference evidence="1 2" key="1">
    <citation type="journal article" date="2011" name="EMBO J.">
        <title>Structural diversity of bacterial flagellar motors.</title>
        <authorList>
            <person name="Chen S."/>
            <person name="Beeby M."/>
            <person name="Murphy G.E."/>
            <person name="Leadbetter J.R."/>
            <person name="Hendrixson D.R."/>
            <person name="Briegel A."/>
            <person name="Li Z."/>
            <person name="Shi J."/>
            <person name="Tocheva E.I."/>
            <person name="Muller A."/>
            <person name="Dobro M.J."/>
            <person name="Jensen G.J."/>
        </authorList>
    </citation>
    <scope>NUCLEOTIDE SEQUENCE [LARGE SCALE GENOMIC DNA]</scope>
    <source>
        <strain evidence="1 2">DSM 6540</strain>
    </source>
</reference>